<reference evidence="1 2" key="1">
    <citation type="submission" date="2018-11" db="EMBL/GenBank/DDBJ databases">
        <title>Sequencing the genomes of 1000 actinobacteria strains.</title>
        <authorList>
            <person name="Klenk H.-P."/>
        </authorList>
    </citation>
    <scope>NUCLEOTIDE SEQUENCE [LARGE SCALE GENOMIC DNA]</scope>
    <source>
        <strain evidence="1 2">DSM 44231</strain>
    </source>
</reference>
<name>A0A3N1HHT1_9PSEU</name>
<gene>
    <name evidence="1" type="ORF">EDD40_7342</name>
</gene>
<organism evidence="1 2">
    <name type="scientific">Saccharothrix texasensis</name>
    <dbReference type="NCBI Taxonomy" id="103734"/>
    <lineage>
        <taxon>Bacteria</taxon>
        <taxon>Bacillati</taxon>
        <taxon>Actinomycetota</taxon>
        <taxon>Actinomycetes</taxon>
        <taxon>Pseudonocardiales</taxon>
        <taxon>Pseudonocardiaceae</taxon>
        <taxon>Saccharothrix</taxon>
    </lineage>
</organism>
<dbReference type="OrthoDB" id="3680805at2"/>
<evidence type="ECO:0000313" key="2">
    <source>
        <dbReference type="Proteomes" id="UP000268727"/>
    </source>
</evidence>
<protein>
    <submittedName>
        <fullName evidence="1">Uncharacterized protein</fullName>
    </submittedName>
</protein>
<evidence type="ECO:0000313" key="1">
    <source>
        <dbReference type="EMBL" id="ROP41872.1"/>
    </source>
</evidence>
<dbReference type="RefSeq" id="WP_123746899.1">
    <property type="nucleotide sequence ID" value="NZ_RJKM01000001.1"/>
</dbReference>
<dbReference type="Proteomes" id="UP000268727">
    <property type="component" value="Unassembled WGS sequence"/>
</dbReference>
<proteinExistence type="predicted"/>
<accession>A0A3N1HHT1</accession>
<sequence>MTSPPTQDQVRAAQFQRRLRTESEYHQARLLLLLAGFTEDGDVFTGLTKLVKLDFLLRYPAMTKRLLPEETEWPDGTEPTRDELLAVESRMIRYRYGPWDDRYYPMLGALVGRGLLVFAGGHRFAVQVTPSGRRLSLALSEFAQWRPTTARVRLLRQHFDFTGEQLKDLIYEHLDDVATLPHGAEI</sequence>
<dbReference type="AlphaFoldDB" id="A0A3N1HHT1"/>
<comment type="caution">
    <text evidence="1">The sequence shown here is derived from an EMBL/GenBank/DDBJ whole genome shotgun (WGS) entry which is preliminary data.</text>
</comment>
<dbReference type="EMBL" id="RJKM01000001">
    <property type="protein sequence ID" value="ROP41872.1"/>
    <property type="molecule type" value="Genomic_DNA"/>
</dbReference>
<keyword evidence="2" id="KW-1185">Reference proteome</keyword>